<organism evidence="2 3">
    <name type="scientific">Dreissena polymorpha</name>
    <name type="common">Zebra mussel</name>
    <name type="synonym">Mytilus polymorpha</name>
    <dbReference type="NCBI Taxonomy" id="45954"/>
    <lineage>
        <taxon>Eukaryota</taxon>
        <taxon>Metazoa</taxon>
        <taxon>Spiralia</taxon>
        <taxon>Lophotrochozoa</taxon>
        <taxon>Mollusca</taxon>
        <taxon>Bivalvia</taxon>
        <taxon>Autobranchia</taxon>
        <taxon>Heteroconchia</taxon>
        <taxon>Euheterodonta</taxon>
        <taxon>Imparidentia</taxon>
        <taxon>Neoheterodontei</taxon>
        <taxon>Myida</taxon>
        <taxon>Dreissenoidea</taxon>
        <taxon>Dreissenidae</taxon>
        <taxon>Dreissena</taxon>
    </lineage>
</organism>
<keyword evidence="3" id="KW-1185">Reference proteome</keyword>
<feature type="region of interest" description="Disordered" evidence="1">
    <location>
        <begin position="1"/>
        <end position="22"/>
    </location>
</feature>
<dbReference type="EMBL" id="JAIWYP010000004">
    <property type="protein sequence ID" value="KAH3829831.1"/>
    <property type="molecule type" value="Genomic_DNA"/>
</dbReference>
<dbReference type="AlphaFoldDB" id="A0A9D4H5B3"/>
<proteinExistence type="predicted"/>
<comment type="caution">
    <text evidence="2">The sequence shown here is derived from an EMBL/GenBank/DDBJ whole genome shotgun (WGS) entry which is preliminary data.</text>
</comment>
<protein>
    <submittedName>
        <fullName evidence="2">Uncharacterized protein</fullName>
    </submittedName>
</protein>
<evidence type="ECO:0000313" key="2">
    <source>
        <dbReference type="EMBL" id="KAH3829831.1"/>
    </source>
</evidence>
<gene>
    <name evidence="2" type="ORF">DPMN_103060</name>
</gene>
<accession>A0A9D4H5B3</accession>
<dbReference type="Proteomes" id="UP000828390">
    <property type="component" value="Unassembled WGS sequence"/>
</dbReference>
<reference evidence="2" key="2">
    <citation type="submission" date="2020-11" db="EMBL/GenBank/DDBJ databases">
        <authorList>
            <person name="McCartney M.A."/>
            <person name="Auch B."/>
            <person name="Kono T."/>
            <person name="Mallez S."/>
            <person name="Becker A."/>
            <person name="Gohl D.M."/>
            <person name="Silverstein K.A.T."/>
            <person name="Koren S."/>
            <person name="Bechman K.B."/>
            <person name="Herman A."/>
            <person name="Abrahante J.E."/>
            <person name="Garbe J."/>
        </authorList>
    </citation>
    <scope>NUCLEOTIDE SEQUENCE</scope>
    <source>
        <strain evidence="2">Duluth1</strain>
        <tissue evidence="2">Whole animal</tissue>
    </source>
</reference>
<reference evidence="2" key="1">
    <citation type="journal article" date="2019" name="bioRxiv">
        <title>The Genome of the Zebra Mussel, Dreissena polymorpha: A Resource for Invasive Species Research.</title>
        <authorList>
            <person name="McCartney M.A."/>
            <person name="Auch B."/>
            <person name="Kono T."/>
            <person name="Mallez S."/>
            <person name="Zhang Y."/>
            <person name="Obille A."/>
            <person name="Becker A."/>
            <person name="Abrahante J.E."/>
            <person name="Garbe J."/>
            <person name="Badalamenti J.P."/>
            <person name="Herman A."/>
            <person name="Mangelson H."/>
            <person name="Liachko I."/>
            <person name="Sullivan S."/>
            <person name="Sone E.D."/>
            <person name="Koren S."/>
            <person name="Silverstein K.A.T."/>
            <person name="Beckman K.B."/>
            <person name="Gohl D.M."/>
        </authorList>
    </citation>
    <scope>NUCLEOTIDE SEQUENCE</scope>
    <source>
        <strain evidence="2">Duluth1</strain>
        <tissue evidence="2">Whole animal</tissue>
    </source>
</reference>
<sequence>MAGHVDALSLGESNAGRPTDPDLMDIRQQLQYLRNELSTQVRIVRLHVLLLQNIENKRTIK</sequence>
<evidence type="ECO:0000256" key="1">
    <source>
        <dbReference type="SAM" id="MobiDB-lite"/>
    </source>
</evidence>
<name>A0A9D4H5B3_DREPO</name>
<evidence type="ECO:0000313" key="3">
    <source>
        <dbReference type="Proteomes" id="UP000828390"/>
    </source>
</evidence>